<dbReference type="GO" id="GO:0006355">
    <property type="term" value="P:regulation of DNA-templated transcription"/>
    <property type="evidence" value="ECO:0007669"/>
    <property type="project" value="InterPro"/>
</dbReference>
<protein>
    <recommendedName>
        <fullName evidence="3">Glycerol-3-phosphate responsive antiterminator</fullName>
    </recommendedName>
</protein>
<dbReference type="PANTHER" id="PTHR35787">
    <property type="entry name" value="GLYCEROL UPTAKE OPERON ANTITERMINATOR REGULATORY PROTEIN"/>
    <property type="match status" value="1"/>
</dbReference>
<dbReference type="PIRSF" id="PIRSF016897">
    <property type="entry name" value="GlpP"/>
    <property type="match status" value="1"/>
</dbReference>
<dbReference type="AlphaFoldDB" id="A0A0B9G3M8"/>
<dbReference type="EMBL" id="JWLZ01000159">
    <property type="protein sequence ID" value="KHT63358.1"/>
    <property type="molecule type" value="Genomic_DNA"/>
</dbReference>
<gene>
    <name evidence="1" type="ORF">RJ45_13300</name>
</gene>
<dbReference type="InterPro" id="IPR006699">
    <property type="entry name" value="GlpP"/>
</dbReference>
<reference evidence="1 2" key="1">
    <citation type="submission" date="2014-12" db="EMBL/GenBank/DDBJ databases">
        <title>Genome sequencing of Photobacterium gaetbulicola AD005a.</title>
        <authorList>
            <person name="Adrian T.G.S."/>
            <person name="Chan K.G."/>
        </authorList>
    </citation>
    <scope>NUCLEOTIDE SEQUENCE [LARGE SCALE GENOMIC DNA]</scope>
    <source>
        <strain evidence="1 2">AD005a</strain>
    </source>
</reference>
<comment type="caution">
    <text evidence="1">The sequence shown here is derived from an EMBL/GenBank/DDBJ whole genome shotgun (WGS) entry which is preliminary data.</text>
</comment>
<organism evidence="1 2">
    <name type="scientific">Photobacterium gaetbulicola</name>
    <dbReference type="NCBI Taxonomy" id="1295392"/>
    <lineage>
        <taxon>Bacteria</taxon>
        <taxon>Pseudomonadati</taxon>
        <taxon>Pseudomonadota</taxon>
        <taxon>Gammaproteobacteria</taxon>
        <taxon>Vibrionales</taxon>
        <taxon>Vibrionaceae</taxon>
        <taxon>Photobacterium</taxon>
    </lineage>
</organism>
<dbReference type="GO" id="GO:0006071">
    <property type="term" value="P:glycerol metabolic process"/>
    <property type="evidence" value="ECO:0007669"/>
    <property type="project" value="InterPro"/>
</dbReference>
<dbReference type="Gene3D" id="3.20.20.70">
    <property type="entry name" value="Aldolase class I"/>
    <property type="match status" value="1"/>
</dbReference>
<proteinExistence type="predicted"/>
<dbReference type="SUPFAM" id="SSF110391">
    <property type="entry name" value="GlpP-like"/>
    <property type="match status" value="1"/>
</dbReference>
<sequence length="192" mass="20716">MNSTINKPQIIATVKNQGDLDAALQSQCQTIFILFGNICNIGRIVNQVKMAGKSAFVHVDFLEGAANKNIVIEFLSIVSKADGIISTKSSMIKAAKAHDLISIQRIFMIDSITYHNIDQQVAQSKPDCIELMPGAMPKVIRWVTDKVNIPVIAGGLVCDEEDALAAFKAGANAISTTNQQVWALAETGCKVK</sequence>
<dbReference type="Proteomes" id="UP000031278">
    <property type="component" value="Unassembled WGS sequence"/>
</dbReference>
<dbReference type="RefSeq" id="WP_039462629.1">
    <property type="nucleotide sequence ID" value="NZ_JWLZ01000159.1"/>
</dbReference>
<dbReference type="PANTHER" id="PTHR35787:SF1">
    <property type="entry name" value="GLYCEROL UPTAKE OPERON ANTITERMINATOR REGULATORY PROTEIN"/>
    <property type="match status" value="1"/>
</dbReference>
<evidence type="ECO:0000313" key="1">
    <source>
        <dbReference type="EMBL" id="KHT63358.1"/>
    </source>
</evidence>
<evidence type="ECO:0008006" key="3">
    <source>
        <dbReference type="Google" id="ProtNLM"/>
    </source>
</evidence>
<name>A0A0B9G3M8_9GAMM</name>
<evidence type="ECO:0000313" key="2">
    <source>
        <dbReference type="Proteomes" id="UP000031278"/>
    </source>
</evidence>
<dbReference type="InterPro" id="IPR013785">
    <property type="entry name" value="Aldolase_TIM"/>
</dbReference>
<dbReference type="Pfam" id="PF04309">
    <property type="entry name" value="G3P_antiterm"/>
    <property type="match status" value="1"/>
</dbReference>
<accession>A0A0B9G3M8</accession>